<evidence type="ECO:0000313" key="2">
    <source>
        <dbReference type="Proteomes" id="UP000002016"/>
    </source>
</evidence>
<reference evidence="1 2" key="1">
    <citation type="submission" date="2007-08" db="EMBL/GenBank/DDBJ databases">
        <title>Complete sequence of Thermotoga lettingae TMO.</title>
        <authorList>
            <consortium name="US DOE Joint Genome Institute"/>
            <person name="Copeland A."/>
            <person name="Lucas S."/>
            <person name="Lapidus A."/>
            <person name="Barry K."/>
            <person name="Glavina del Rio T."/>
            <person name="Dalin E."/>
            <person name="Tice H."/>
            <person name="Pitluck S."/>
            <person name="Foster B."/>
            <person name="Bruce D."/>
            <person name="Schmutz J."/>
            <person name="Larimer F."/>
            <person name="Land M."/>
            <person name="Hauser L."/>
            <person name="Kyrpides N."/>
            <person name="Mikhailova N."/>
            <person name="Nelson K."/>
            <person name="Gogarten J.P."/>
            <person name="Noll K."/>
            <person name="Richardson P."/>
        </authorList>
    </citation>
    <scope>NUCLEOTIDE SEQUENCE [LARGE SCALE GENOMIC DNA]</scope>
    <source>
        <strain evidence="2">ATCC BAA-301 / DSM 14385 / NBRC 107922 / TMO</strain>
    </source>
</reference>
<proteinExistence type="predicted"/>
<reference evidence="1 2" key="2">
    <citation type="journal article" date="2009" name="Proc. Natl. Acad. Sci. U.S.A.">
        <title>On the chimeric nature, thermophilic origin, and phylogenetic placement of the Thermotogales.</title>
        <authorList>
            <person name="Zhaxybayeva O."/>
            <person name="Swithers K.S."/>
            <person name="Lapierre P."/>
            <person name="Fournier G.P."/>
            <person name="Bickhart D.M."/>
            <person name="DeBoy R.T."/>
            <person name="Nelson K.E."/>
            <person name="Nesbo C.L."/>
            <person name="Doolittle W.F."/>
            <person name="Gogarten J.P."/>
            <person name="Noll K.M."/>
        </authorList>
    </citation>
    <scope>NUCLEOTIDE SEQUENCE [LARGE SCALE GENOMIC DNA]</scope>
    <source>
        <strain evidence="2">ATCC BAA-301 / DSM 14385 / NBRC 107922 / TMO</strain>
    </source>
</reference>
<protein>
    <recommendedName>
        <fullName evidence="3">Outer membrane lipoprotein carrier protein LolA</fullName>
    </recommendedName>
</protein>
<sequence>MMKRQIIFFMTLITVSYLANPIFDFVQSIAGCRDFYAQFQILARVKSGEDYQNLSMSAEAAIRNLEDFYLLIKEPVVLSDLSFVYIARTKRLYSSFPGYIDMENIEIPVENILTIFESIFKILQTPLVITKFDDNSITISPTSFVLNQASEPVVFKLKIEEGNLKEFTMTTSKSDDEYIKIQINKLILFANIDQYFHLAR</sequence>
<dbReference type="STRING" id="416591.Tlet_1827"/>
<organism evidence="1 2">
    <name type="scientific">Pseudothermotoga lettingae (strain ATCC BAA-301 / DSM 14385 / NBRC 107922 / TMO)</name>
    <name type="common">Thermotoga lettingae</name>
    <dbReference type="NCBI Taxonomy" id="416591"/>
    <lineage>
        <taxon>Bacteria</taxon>
        <taxon>Thermotogati</taxon>
        <taxon>Thermotogota</taxon>
        <taxon>Thermotogae</taxon>
        <taxon>Thermotogales</taxon>
        <taxon>Thermotogaceae</taxon>
        <taxon>Pseudothermotoga</taxon>
    </lineage>
</organism>
<evidence type="ECO:0000313" key="1">
    <source>
        <dbReference type="EMBL" id="ABV34381.1"/>
    </source>
</evidence>
<keyword evidence="2" id="KW-1185">Reference proteome</keyword>
<dbReference type="Proteomes" id="UP000002016">
    <property type="component" value="Chromosome"/>
</dbReference>
<dbReference type="EMBL" id="CP000812">
    <property type="protein sequence ID" value="ABV34381.1"/>
    <property type="molecule type" value="Genomic_DNA"/>
</dbReference>
<evidence type="ECO:0008006" key="3">
    <source>
        <dbReference type="Google" id="ProtNLM"/>
    </source>
</evidence>
<dbReference type="KEGG" id="tle:Tlet_1827"/>
<dbReference type="HOGENOM" id="CLU_1365231_0_0_0"/>
<gene>
    <name evidence="1" type="ordered locus">Tlet_1827</name>
</gene>
<dbReference type="AlphaFoldDB" id="A8F897"/>
<name>A8F897_PSELT</name>
<accession>A8F897</accession>